<name>A0A915KY39_ROMCU</name>
<sequence>MTLKALRMIIRLVKDKTRFGRIGNKNSQLLPPGPKLLIVASLKPAKDNAHEKILAKKNKTPMLPPNSGPRARLIMSKMNKKY</sequence>
<evidence type="ECO:0000313" key="3">
    <source>
        <dbReference type="WBParaSite" id="nRc.2.0.1.t43399-RA"/>
    </source>
</evidence>
<evidence type="ECO:0000256" key="1">
    <source>
        <dbReference type="SAM" id="MobiDB-lite"/>
    </source>
</evidence>
<dbReference type="AlphaFoldDB" id="A0A915KY39"/>
<proteinExistence type="predicted"/>
<dbReference type="WBParaSite" id="nRc.2.0.1.t43399-RA">
    <property type="protein sequence ID" value="nRc.2.0.1.t43399-RA"/>
    <property type="gene ID" value="nRc.2.0.1.g43399"/>
</dbReference>
<protein>
    <submittedName>
        <fullName evidence="3">Uncharacterized protein</fullName>
    </submittedName>
</protein>
<reference evidence="3" key="1">
    <citation type="submission" date="2022-11" db="UniProtKB">
        <authorList>
            <consortium name="WormBaseParasite"/>
        </authorList>
    </citation>
    <scope>IDENTIFICATION</scope>
</reference>
<feature type="region of interest" description="Disordered" evidence="1">
    <location>
        <begin position="59"/>
        <end position="82"/>
    </location>
</feature>
<dbReference type="Proteomes" id="UP000887565">
    <property type="component" value="Unplaced"/>
</dbReference>
<keyword evidence="2" id="KW-1185">Reference proteome</keyword>
<organism evidence="2 3">
    <name type="scientific">Romanomermis culicivorax</name>
    <name type="common">Nematode worm</name>
    <dbReference type="NCBI Taxonomy" id="13658"/>
    <lineage>
        <taxon>Eukaryota</taxon>
        <taxon>Metazoa</taxon>
        <taxon>Ecdysozoa</taxon>
        <taxon>Nematoda</taxon>
        <taxon>Enoplea</taxon>
        <taxon>Dorylaimia</taxon>
        <taxon>Mermithida</taxon>
        <taxon>Mermithoidea</taxon>
        <taxon>Mermithidae</taxon>
        <taxon>Romanomermis</taxon>
    </lineage>
</organism>
<evidence type="ECO:0000313" key="2">
    <source>
        <dbReference type="Proteomes" id="UP000887565"/>
    </source>
</evidence>
<accession>A0A915KY39</accession>